<feature type="non-terminal residue" evidence="4">
    <location>
        <position position="1"/>
    </location>
</feature>
<proteinExistence type="predicted"/>
<keyword evidence="1 2" id="KW-0238">DNA-binding</keyword>
<dbReference type="FunCoup" id="A0A1E7EVT4">
    <property type="interactions" value="137"/>
</dbReference>
<dbReference type="SMART" id="SM00398">
    <property type="entry name" value="HMG"/>
    <property type="match status" value="1"/>
</dbReference>
<sequence>RIKYKKAPQAPRRFKSSYIFFSTIKHKSIRVELLKANQDNAKLSTTEIAKMVSKAWKTLPEDEREKWEEMARKDKVRYETEKSLY</sequence>
<dbReference type="KEGG" id="fcy:FRACYDRAFT_164935"/>
<protein>
    <submittedName>
        <fullName evidence="4">Non-histone protein</fullName>
    </submittedName>
</protein>
<dbReference type="PANTHER" id="PTHR48112">
    <property type="entry name" value="HIGH MOBILITY GROUP PROTEIN DSP1"/>
    <property type="match status" value="1"/>
</dbReference>
<dbReference type="InterPro" id="IPR009071">
    <property type="entry name" value="HMG_box_dom"/>
</dbReference>
<accession>A0A1E7EVT4</accession>
<reference evidence="4 5" key="1">
    <citation type="submission" date="2016-09" db="EMBL/GenBank/DDBJ databases">
        <title>Extensive genetic diversity and differential bi-allelic expression allows diatom success in the polar Southern Ocean.</title>
        <authorList>
            <consortium name="DOE Joint Genome Institute"/>
            <person name="Mock T."/>
            <person name="Otillar R.P."/>
            <person name="Strauss J."/>
            <person name="Dupont C."/>
            <person name="Frickenhaus S."/>
            <person name="Maumus F."/>
            <person name="Mcmullan M."/>
            <person name="Sanges R."/>
            <person name="Schmutz J."/>
            <person name="Toseland A."/>
            <person name="Valas R."/>
            <person name="Veluchamy A."/>
            <person name="Ward B.J."/>
            <person name="Allen A."/>
            <person name="Barry K."/>
            <person name="Falciatore A."/>
            <person name="Ferrante M."/>
            <person name="Fortunato A.E."/>
            <person name="Gloeckner G."/>
            <person name="Gruber A."/>
            <person name="Hipkin R."/>
            <person name="Janech M."/>
            <person name="Kroth P."/>
            <person name="Leese F."/>
            <person name="Lindquist E."/>
            <person name="Lyon B.R."/>
            <person name="Martin J."/>
            <person name="Mayer C."/>
            <person name="Parker M."/>
            <person name="Quesneville H."/>
            <person name="Raymond J."/>
            <person name="Uhlig C."/>
            <person name="Valentin K.U."/>
            <person name="Worden A.Z."/>
            <person name="Armbrust E.V."/>
            <person name="Bowler C."/>
            <person name="Green B."/>
            <person name="Moulton V."/>
            <person name="Van Oosterhout C."/>
            <person name="Grigoriev I."/>
        </authorList>
    </citation>
    <scope>NUCLEOTIDE SEQUENCE [LARGE SCALE GENOMIC DNA]</scope>
    <source>
        <strain evidence="4 5">CCMP1102</strain>
    </source>
</reference>
<dbReference type="GO" id="GO:0005634">
    <property type="term" value="C:nucleus"/>
    <property type="evidence" value="ECO:0007669"/>
    <property type="project" value="UniProtKB-UniRule"/>
</dbReference>
<feature type="domain" description="HMG box" evidence="3">
    <location>
        <begin position="11"/>
        <end position="85"/>
    </location>
</feature>
<dbReference type="InterPro" id="IPR050342">
    <property type="entry name" value="HMGB"/>
</dbReference>
<evidence type="ECO:0000313" key="5">
    <source>
        <dbReference type="Proteomes" id="UP000095751"/>
    </source>
</evidence>
<keyword evidence="5" id="KW-1185">Reference proteome</keyword>
<dbReference type="GO" id="GO:0003677">
    <property type="term" value="F:DNA binding"/>
    <property type="evidence" value="ECO:0007669"/>
    <property type="project" value="UniProtKB-UniRule"/>
</dbReference>
<dbReference type="SUPFAM" id="SSF47095">
    <property type="entry name" value="HMG-box"/>
    <property type="match status" value="1"/>
</dbReference>
<name>A0A1E7EVT4_9STRA</name>
<evidence type="ECO:0000256" key="2">
    <source>
        <dbReference type="PROSITE-ProRule" id="PRU00267"/>
    </source>
</evidence>
<evidence type="ECO:0000313" key="4">
    <source>
        <dbReference type="EMBL" id="OEU09653.1"/>
    </source>
</evidence>
<evidence type="ECO:0000256" key="1">
    <source>
        <dbReference type="ARBA" id="ARBA00023125"/>
    </source>
</evidence>
<evidence type="ECO:0000259" key="3">
    <source>
        <dbReference type="PROSITE" id="PS50118"/>
    </source>
</evidence>
<dbReference type="AlphaFoldDB" id="A0A1E7EVT4"/>
<dbReference type="InParanoid" id="A0A1E7EVT4"/>
<dbReference type="OrthoDB" id="42782at2759"/>
<feature type="DNA-binding region" description="HMG box" evidence="2">
    <location>
        <begin position="11"/>
        <end position="85"/>
    </location>
</feature>
<dbReference type="EMBL" id="KV784374">
    <property type="protein sequence ID" value="OEU09653.1"/>
    <property type="molecule type" value="Genomic_DNA"/>
</dbReference>
<dbReference type="Pfam" id="PF09011">
    <property type="entry name" value="HMG_box_2"/>
    <property type="match status" value="1"/>
</dbReference>
<keyword evidence="2" id="KW-0539">Nucleus</keyword>
<gene>
    <name evidence="4" type="ORF">FRACYDRAFT_164935</name>
</gene>
<dbReference type="PROSITE" id="PS50118">
    <property type="entry name" value="HMG_BOX_2"/>
    <property type="match status" value="1"/>
</dbReference>
<feature type="non-terminal residue" evidence="4">
    <location>
        <position position="85"/>
    </location>
</feature>
<dbReference type="Proteomes" id="UP000095751">
    <property type="component" value="Unassembled WGS sequence"/>
</dbReference>
<organism evidence="4 5">
    <name type="scientific">Fragilariopsis cylindrus CCMP1102</name>
    <dbReference type="NCBI Taxonomy" id="635003"/>
    <lineage>
        <taxon>Eukaryota</taxon>
        <taxon>Sar</taxon>
        <taxon>Stramenopiles</taxon>
        <taxon>Ochrophyta</taxon>
        <taxon>Bacillariophyta</taxon>
        <taxon>Bacillariophyceae</taxon>
        <taxon>Bacillariophycidae</taxon>
        <taxon>Bacillariales</taxon>
        <taxon>Bacillariaceae</taxon>
        <taxon>Fragilariopsis</taxon>
    </lineage>
</organism>
<dbReference type="InterPro" id="IPR036910">
    <property type="entry name" value="HMG_box_dom_sf"/>
</dbReference>
<dbReference type="Gene3D" id="1.10.30.10">
    <property type="entry name" value="High mobility group box domain"/>
    <property type="match status" value="1"/>
</dbReference>